<dbReference type="PANTHER" id="PTHR46268">
    <property type="entry name" value="STRESS RESPONSE PROTEIN NHAX"/>
    <property type="match status" value="1"/>
</dbReference>
<dbReference type="Gene3D" id="3.40.50.12370">
    <property type="match status" value="1"/>
</dbReference>
<keyword evidence="4" id="KW-1185">Reference proteome</keyword>
<dbReference type="RefSeq" id="WP_314016121.1">
    <property type="nucleotide sequence ID" value="NZ_JAVTTP010000001.1"/>
</dbReference>
<gene>
    <name evidence="3" type="ORF">RQM65_14470</name>
</gene>
<dbReference type="Proteomes" id="UP001250656">
    <property type="component" value="Unassembled WGS sequence"/>
</dbReference>
<sequence>MDKRILLLTDFSKNALNAALYALDLYSDRVCSFYILNTYGVDGFSIDGSAYTRPGQSSHDIAKSETEIRFKNFMQMLRMHSDNSKHTYETIASYDSLLDGVKKVVAKKDIDIIIMGTKGMTGSRTVLFGMNTVNVMEKVTECPVLAVPEDIKFRRPKEIVFPTDYKKPFKRRELKYLITIAQMHNTSIQVLHVMESNELSESQEDNKELLKRIFKEVGHSFHELEGASVNSEINAFIDKRNSAMVAFVNYKRNFFSKLISRPLVRDLGYQSRVPVLVLRNRT</sequence>
<evidence type="ECO:0000259" key="2">
    <source>
        <dbReference type="Pfam" id="PF00582"/>
    </source>
</evidence>
<comment type="similarity">
    <text evidence="1">Belongs to the universal stress protein A family.</text>
</comment>
<dbReference type="InterPro" id="IPR006016">
    <property type="entry name" value="UspA"/>
</dbReference>
<comment type="caution">
    <text evidence="3">The sequence shown here is derived from an EMBL/GenBank/DDBJ whole genome shotgun (WGS) entry which is preliminary data.</text>
</comment>
<dbReference type="PANTHER" id="PTHR46268:SF22">
    <property type="entry name" value="SENSOR PROTEIN KDPD-RELATED"/>
    <property type="match status" value="1"/>
</dbReference>
<name>A0ABU3L867_9FLAO</name>
<feature type="domain" description="UspA" evidence="2">
    <location>
        <begin position="3"/>
        <end position="148"/>
    </location>
</feature>
<reference evidence="3 4" key="1">
    <citation type="submission" date="2023-09" db="EMBL/GenBank/DDBJ databases">
        <title>Novel taxa isolated from Blanes Bay.</title>
        <authorList>
            <person name="Rey-Velasco X."/>
            <person name="Lucena T."/>
        </authorList>
    </citation>
    <scope>NUCLEOTIDE SEQUENCE [LARGE SCALE GENOMIC DNA]</scope>
    <source>
        <strain evidence="3 4">S334</strain>
    </source>
</reference>
<evidence type="ECO:0000313" key="3">
    <source>
        <dbReference type="EMBL" id="MDT7829875.1"/>
    </source>
</evidence>
<organism evidence="3 4">
    <name type="scientific">Pricia mediterranea</name>
    <dbReference type="NCBI Taxonomy" id="3076079"/>
    <lineage>
        <taxon>Bacteria</taxon>
        <taxon>Pseudomonadati</taxon>
        <taxon>Bacteroidota</taxon>
        <taxon>Flavobacteriia</taxon>
        <taxon>Flavobacteriales</taxon>
        <taxon>Flavobacteriaceae</taxon>
        <taxon>Pricia</taxon>
    </lineage>
</organism>
<dbReference type="EMBL" id="JAVTTP010000001">
    <property type="protein sequence ID" value="MDT7829875.1"/>
    <property type="molecule type" value="Genomic_DNA"/>
</dbReference>
<evidence type="ECO:0000256" key="1">
    <source>
        <dbReference type="ARBA" id="ARBA00008791"/>
    </source>
</evidence>
<proteinExistence type="inferred from homology"/>
<evidence type="ECO:0000313" key="4">
    <source>
        <dbReference type="Proteomes" id="UP001250656"/>
    </source>
</evidence>
<dbReference type="SUPFAM" id="SSF52402">
    <property type="entry name" value="Adenine nucleotide alpha hydrolases-like"/>
    <property type="match status" value="2"/>
</dbReference>
<accession>A0ABU3L867</accession>
<protein>
    <submittedName>
        <fullName evidence="3">Universal stress protein</fullName>
    </submittedName>
</protein>
<dbReference type="CDD" id="cd00293">
    <property type="entry name" value="USP-like"/>
    <property type="match status" value="1"/>
</dbReference>
<dbReference type="Pfam" id="PF00582">
    <property type="entry name" value="Usp"/>
    <property type="match status" value="1"/>
</dbReference>